<gene>
    <name evidence="2" type="ORF">CK203_051648</name>
</gene>
<dbReference type="Pfam" id="PF03732">
    <property type="entry name" value="Retrotrans_gag"/>
    <property type="match status" value="1"/>
</dbReference>
<dbReference type="Pfam" id="PF08284">
    <property type="entry name" value="RVP_2"/>
    <property type="match status" value="1"/>
</dbReference>
<organism evidence="2 3">
    <name type="scientific">Vitis vinifera</name>
    <name type="common">Grape</name>
    <dbReference type="NCBI Taxonomy" id="29760"/>
    <lineage>
        <taxon>Eukaryota</taxon>
        <taxon>Viridiplantae</taxon>
        <taxon>Streptophyta</taxon>
        <taxon>Embryophyta</taxon>
        <taxon>Tracheophyta</taxon>
        <taxon>Spermatophyta</taxon>
        <taxon>Magnoliopsida</taxon>
        <taxon>eudicotyledons</taxon>
        <taxon>Gunneridae</taxon>
        <taxon>Pentapetalae</taxon>
        <taxon>rosids</taxon>
        <taxon>Vitales</taxon>
        <taxon>Vitaceae</taxon>
        <taxon>Viteae</taxon>
        <taxon>Vitis</taxon>
    </lineage>
</organism>
<sequence length="291" mass="32393">MENGAAAEGWRCLYLRERTRTAGSSGADRYFATYGLTEEEKLVAAAMSLDGDALSWYQWTDSREVFGSWENLKRRLLLRFRLTQEGSLCEQFLAVRQQGTVAAYWREFEILETPLKGISEEKELRVLLVHEDEEEDDNQFDDRATEEPALIELKDAVELSLNSVVGLTTPGTMKIKGTIGSKSYGVMMGTGISVKGKGICRGVCISMQGLTVVEDFLPLELGNTDVILGMPWLGTLGDVKVNWKMLTMKIKMGKAVMVLKGDPSLSRTEVSLKAMARALQHHSQGVWVELC</sequence>
<proteinExistence type="predicted"/>
<feature type="domain" description="Retrotransposon gag" evidence="1">
    <location>
        <begin position="45"/>
        <end position="126"/>
    </location>
</feature>
<dbReference type="InterPro" id="IPR021109">
    <property type="entry name" value="Peptidase_aspartic_dom_sf"/>
</dbReference>
<name>A0A438H4P6_VITVI</name>
<evidence type="ECO:0000313" key="3">
    <source>
        <dbReference type="Proteomes" id="UP000288805"/>
    </source>
</evidence>
<dbReference type="CDD" id="cd00303">
    <property type="entry name" value="retropepsin_like"/>
    <property type="match status" value="1"/>
</dbReference>
<evidence type="ECO:0000313" key="2">
    <source>
        <dbReference type="EMBL" id="RVW79534.1"/>
    </source>
</evidence>
<dbReference type="EMBL" id="QGNW01000279">
    <property type="protein sequence ID" value="RVW79534.1"/>
    <property type="molecule type" value="Genomic_DNA"/>
</dbReference>
<evidence type="ECO:0000259" key="1">
    <source>
        <dbReference type="Pfam" id="PF03732"/>
    </source>
</evidence>
<dbReference type="AlphaFoldDB" id="A0A438H4P6"/>
<dbReference type="InterPro" id="IPR005162">
    <property type="entry name" value="Retrotrans_gag_dom"/>
</dbReference>
<dbReference type="Gene3D" id="2.40.70.10">
    <property type="entry name" value="Acid Proteases"/>
    <property type="match status" value="1"/>
</dbReference>
<accession>A0A438H4P6</accession>
<protein>
    <recommendedName>
        <fullName evidence="1">Retrotransposon gag domain-containing protein</fullName>
    </recommendedName>
</protein>
<dbReference type="Proteomes" id="UP000288805">
    <property type="component" value="Unassembled WGS sequence"/>
</dbReference>
<comment type="caution">
    <text evidence="2">The sequence shown here is derived from an EMBL/GenBank/DDBJ whole genome shotgun (WGS) entry which is preliminary data.</text>
</comment>
<reference evidence="2 3" key="1">
    <citation type="journal article" date="2018" name="PLoS Genet.">
        <title>Population sequencing reveals clonal diversity and ancestral inbreeding in the grapevine cultivar Chardonnay.</title>
        <authorList>
            <person name="Roach M.J."/>
            <person name="Johnson D.L."/>
            <person name="Bohlmann J."/>
            <person name="van Vuuren H.J."/>
            <person name="Jones S.J."/>
            <person name="Pretorius I.S."/>
            <person name="Schmidt S.A."/>
            <person name="Borneman A.R."/>
        </authorList>
    </citation>
    <scope>NUCLEOTIDE SEQUENCE [LARGE SCALE GENOMIC DNA]</scope>
    <source>
        <strain evidence="3">cv. Chardonnay</strain>
        <tissue evidence="2">Leaf</tissue>
    </source>
</reference>